<comment type="caution">
    <text evidence="2">The sequence shown here is derived from an EMBL/GenBank/DDBJ whole genome shotgun (WGS) entry which is preliminary data.</text>
</comment>
<keyword evidence="3" id="KW-1185">Reference proteome</keyword>
<keyword evidence="1" id="KW-1133">Transmembrane helix</keyword>
<gene>
    <name evidence="2" type="ORF">EGR_09874</name>
</gene>
<dbReference type="CTD" id="36345589"/>
<protein>
    <submittedName>
        <fullName evidence="2">Uncharacterized protein</fullName>
    </submittedName>
</protein>
<accession>W6U2I1</accession>
<evidence type="ECO:0000313" key="2">
    <source>
        <dbReference type="EMBL" id="EUB55273.1"/>
    </source>
</evidence>
<dbReference type="EMBL" id="APAU02000172">
    <property type="protein sequence ID" value="EUB55273.1"/>
    <property type="molecule type" value="Genomic_DNA"/>
</dbReference>
<evidence type="ECO:0000313" key="3">
    <source>
        <dbReference type="Proteomes" id="UP000019149"/>
    </source>
</evidence>
<dbReference type="Proteomes" id="UP000019149">
    <property type="component" value="Unassembled WGS sequence"/>
</dbReference>
<dbReference type="GeneID" id="36345589"/>
<keyword evidence="1" id="KW-0472">Membrane</keyword>
<keyword evidence="1" id="KW-0812">Transmembrane</keyword>
<evidence type="ECO:0000256" key="1">
    <source>
        <dbReference type="SAM" id="Phobius"/>
    </source>
</evidence>
<reference evidence="2 3" key="1">
    <citation type="journal article" date="2013" name="Nat. Genet.">
        <title>The genome of the hydatid tapeworm Echinococcus granulosus.</title>
        <authorList>
            <person name="Zheng H."/>
            <person name="Zhang W."/>
            <person name="Zhang L."/>
            <person name="Zhang Z."/>
            <person name="Li J."/>
            <person name="Lu G."/>
            <person name="Zhu Y."/>
            <person name="Wang Y."/>
            <person name="Huang Y."/>
            <person name="Liu J."/>
            <person name="Kang H."/>
            <person name="Chen J."/>
            <person name="Wang L."/>
            <person name="Chen A."/>
            <person name="Yu S."/>
            <person name="Gao Z."/>
            <person name="Jin L."/>
            <person name="Gu W."/>
            <person name="Wang Z."/>
            <person name="Zhao L."/>
            <person name="Shi B."/>
            <person name="Wen H."/>
            <person name="Lin R."/>
            <person name="Jones M.K."/>
            <person name="Brejova B."/>
            <person name="Vinar T."/>
            <person name="Zhao G."/>
            <person name="McManus D.P."/>
            <person name="Chen Z."/>
            <person name="Zhou Y."/>
            <person name="Wang S."/>
        </authorList>
    </citation>
    <scope>NUCLEOTIDE SEQUENCE [LARGE SCALE GENOMIC DNA]</scope>
</reference>
<proteinExistence type="predicted"/>
<name>W6U2I1_ECHGR</name>
<dbReference type="AlphaFoldDB" id="W6U2I1"/>
<sequence>MWVLKANLLVDYLTNIKLNDAFFRSNNFISLKAYCSKVFSEKVMFPLLFTQTLILFNPFVSFIYAIAPNSIDSHARKFSFSIDTRTLFARILTLKSLALVV</sequence>
<feature type="transmembrane region" description="Helical" evidence="1">
    <location>
        <begin position="43"/>
        <end position="67"/>
    </location>
</feature>
<dbReference type="RefSeq" id="XP_024346469.1">
    <property type="nucleotide sequence ID" value="XM_024499123.1"/>
</dbReference>
<organism evidence="2 3">
    <name type="scientific">Echinococcus granulosus</name>
    <name type="common">Hydatid tapeworm</name>
    <dbReference type="NCBI Taxonomy" id="6210"/>
    <lineage>
        <taxon>Eukaryota</taxon>
        <taxon>Metazoa</taxon>
        <taxon>Spiralia</taxon>
        <taxon>Lophotrochozoa</taxon>
        <taxon>Platyhelminthes</taxon>
        <taxon>Cestoda</taxon>
        <taxon>Eucestoda</taxon>
        <taxon>Cyclophyllidea</taxon>
        <taxon>Taeniidae</taxon>
        <taxon>Echinococcus</taxon>
        <taxon>Echinococcus granulosus group</taxon>
    </lineage>
</organism>
<dbReference type="KEGG" id="egl:EGR_09874"/>